<gene>
    <name evidence="11" type="ORF">GCK32_003700</name>
</gene>
<proteinExistence type="inferred from homology"/>
<dbReference type="PANTHER" id="PTHR15995">
    <property type="entry name" value="PROTEIN ZWILCH HOMOLOG"/>
    <property type="match status" value="1"/>
</dbReference>
<sequence length="754" mass="84908">MASVISYEQLKLPCSGDNVEYHDALLFDKFRIRLCKSEDLPILMDNHGIRQTDIVVIDLPTETSEGEKTGTHGDVQTKVENAMDTDTVAGDGPLVFDFLSLSKLEQRCGADGEGLTTNRPIVSTNYFDCNPLDAATAFDLRNRLMRKKFPPGMDEHLATTPIWIIANAKDQLGTTFIGCHLSNSKISTFHTRCLGRFGESCESAINTLDDRFNGFNGLEPKSKACAVYNILGNSASSAWGSKRCLASITLSFKWDAKLMASVLDSGLTMVWPAGNGNTCDGLLLEVKQLIAQYRILNNDTERTLHGTRHVDFTELLWDILKKCPDYKTLVSALTMVFDALKHCHINAILHEDNKSSIARLIRDAQSQDLMLPRLEALTPIQILLEIGYERFRRDMVQAYVTAGFMTNDTDLDLKPQPNASLEERTRALLPLHLALQTMLEMKRYLALPDHTLNTLTRSVIAKYRAKPIIDITEVFYEKVVSVIHVQQDVLGRVPDLWTYETTYSCGSSVVGHTFVHLTRDPRLRFLEEKADLEAVTDNGDQVHAVSEGCSNMLHLKTLLLIRKGVSMDLPPTELINEFEYQYYGFSPIGFTDSVYNIAIQSWQEAVKEVLSAELPQAANDKKFLSEMTGMIFRRKQVKEAFKIFTERALKYVFRIPRCVTLPEHEKTLELIHSGDLNMLSVDELSRQCEKVAAEIVEKRFTRYGLEQELEEANDVIEVLSTMIRQLQQHSSDAEEDSDYASSSNIVPLPEAAPE</sequence>
<dbReference type="Pfam" id="PF09817">
    <property type="entry name" value="Zwilch"/>
    <property type="match status" value="1"/>
</dbReference>
<dbReference type="GO" id="GO:0007094">
    <property type="term" value="P:mitotic spindle assembly checkpoint signaling"/>
    <property type="evidence" value="ECO:0007669"/>
    <property type="project" value="UniProtKB-UniRule"/>
</dbReference>
<dbReference type="Gene3D" id="1.20.58.730">
    <property type="match status" value="1"/>
</dbReference>
<keyword evidence="8 9" id="KW-0137">Centromere</keyword>
<evidence type="ECO:0000256" key="2">
    <source>
        <dbReference type="ARBA" id="ARBA00009062"/>
    </source>
</evidence>
<comment type="function">
    <text evidence="9">Essential component of the mitotic checkpoint, which prevents cells from prematurely exiting mitosis. Required for the assembly of the dynein-dynactin and MAD1-MAD2 complexes onto kinetochores. Its function related to the spindle assembly machinery is proposed to depend on its association in the mitotic RZZ complex.</text>
</comment>
<dbReference type="InterPro" id="IPR018630">
    <property type="entry name" value="Zwilch"/>
</dbReference>
<dbReference type="PANTHER" id="PTHR15995:SF1">
    <property type="entry name" value="PROTEIN ZWILCH HOMOLOG"/>
    <property type="match status" value="1"/>
</dbReference>
<evidence type="ECO:0000256" key="3">
    <source>
        <dbReference type="ARBA" id="ARBA00022454"/>
    </source>
</evidence>
<comment type="similarity">
    <text evidence="2 9">Belongs to the ZWILCH family.</text>
</comment>
<evidence type="ECO:0000256" key="6">
    <source>
        <dbReference type="ARBA" id="ARBA00022838"/>
    </source>
</evidence>
<evidence type="ECO:0000256" key="5">
    <source>
        <dbReference type="ARBA" id="ARBA00022776"/>
    </source>
</evidence>
<accession>A0AAN8FPT7</accession>
<evidence type="ECO:0000256" key="8">
    <source>
        <dbReference type="ARBA" id="ARBA00023328"/>
    </source>
</evidence>
<protein>
    <recommendedName>
        <fullName evidence="9">Protein zwilch</fullName>
    </recommendedName>
</protein>
<comment type="subunit">
    <text evidence="9">Component of the RZZ complex.</text>
</comment>
<comment type="subcellular location">
    <subcellularLocation>
        <location evidence="1 9">Chromosome</location>
        <location evidence="1 9">Centromere</location>
        <location evidence="1 9">Kinetochore</location>
    </subcellularLocation>
</comment>
<evidence type="ECO:0000313" key="11">
    <source>
        <dbReference type="EMBL" id="KAK5974008.1"/>
    </source>
</evidence>
<comment type="caution">
    <text evidence="11">The sequence shown here is derived from an EMBL/GenBank/DDBJ whole genome shotgun (WGS) entry which is preliminary data.</text>
</comment>
<evidence type="ECO:0000313" key="12">
    <source>
        <dbReference type="Proteomes" id="UP001331761"/>
    </source>
</evidence>
<evidence type="ECO:0000256" key="7">
    <source>
        <dbReference type="ARBA" id="ARBA00023306"/>
    </source>
</evidence>
<evidence type="ECO:0000256" key="4">
    <source>
        <dbReference type="ARBA" id="ARBA00022618"/>
    </source>
</evidence>
<dbReference type="GO" id="GO:1990423">
    <property type="term" value="C:RZZ complex"/>
    <property type="evidence" value="ECO:0007669"/>
    <property type="project" value="UniProtKB-UniRule"/>
</dbReference>
<reference evidence="11 12" key="1">
    <citation type="submission" date="2019-10" db="EMBL/GenBank/DDBJ databases">
        <title>Assembly and Annotation for the nematode Trichostrongylus colubriformis.</title>
        <authorList>
            <person name="Martin J."/>
        </authorList>
    </citation>
    <scope>NUCLEOTIDE SEQUENCE [LARGE SCALE GENOMIC DNA]</scope>
    <source>
        <strain evidence="11">G859</strain>
        <tissue evidence="11">Whole worm</tissue>
    </source>
</reference>
<keyword evidence="4 9" id="KW-0132">Cell division</keyword>
<evidence type="ECO:0000256" key="10">
    <source>
        <dbReference type="SAM" id="MobiDB-lite"/>
    </source>
</evidence>
<dbReference type="Gene3D" id="1.10.287.1880">
    <property type="match status" value="1"/>
</dbReference>
<dbReference type="GO" id="GO:0034501">
    <property type="term" value="P:protein localization to kinetochore"/>
    <property type="evidence" value="ECO:0007669"/>
    <property type="project" value="UniProtKB-UniRule"/>
</dbReference>
<feature type="region of interest" description="Disordered" evidence="10">
    <location>
        <begin position="727"/>
        <end position="754"/>
    </location>
</feature>
<dbReference type="GO" id="GO:0051301">
    <property type="term" value="P:cell division"/>
    <property type="evidence" value="ECO:0007669"/>
    <property type="project" value="UniProtKB-UniRule"/>
</dbReference>
<evidence type="ECO:0000256" key="1">
    <source>
        <dbReference type="ARBA" id="ARBA00004629"/>
    </source>
</evidence>
<dbReference type="EMBL" id="WIXE01014780">
    <property type="protein sequence ID" value="KAK5974008.1"/>
    <property type="molecule type" value="Genomic_DNA"/>
</dbReference>
<keyword evidence="7 9" id="KW-0131">Cell cycle</keyword>
<keyword evidence="12" id="KW-1185">Reference proteome</keyword>
<keyword evidence="6 9" id="KW-0995">Kinetochore</keyword>
<evidence type="ECO:0000256" key="9">
    <source>
        <dbReference type="RuleBase" id="RU369076"/>
    </source>
</evidence>
<name>A0AAN8FPT7_TRICO</name>
<dbReference type="AlphaFoldDB" id="A0AAN8FPT7"/>
<dbReference type="Proteomes" id="UP001331761">
    <property type="component" value="Unassembled WGS sequence"/>
</dbReference>
<keyword evidence="5 9" id="KW-0498">Mitosis</keyword>
<keyword evidence="3 9" id="KW-0158">Chromosome</keyword>
<organism evidence="11 12">
    <name type="scientific">Trichostrongylus colubriformis</name>
    <name type="common">Black scour worm</name>
    <dbReference type="NCBI Taxonomy" id="6319"/>
    <lineage>
        <taxon>Eukaryota</taxon>
        <taxon>Metazoa</taxon>
        <taxon>Ecdysozoa</taxon>
        <taxon>Nematoda</taxon>
        <taxon>Chromadorea</taxon>
        <taxon>Rhabditida</taxon>
        <taxon>Rhabditina</taxon>
        <taxon>Rhabditomorpha</taxon>
        <taxon>Strongyloidea</taxon>
        <taxon>Trichostrongylidae</taxon>
        <taxon>Trichostrongylus</taxon>
    </lineage>
</organism>